<keyword evidence="5 7" id="KW-0472">Membrane</keyword>
<comment type="caution">
    <text evidence="10">The sequence shown here is derived from an EMBL/GenBank/DDBJ whole genome shotgun (WGS) entry which is preliminary data.</text>
</comment>
<evidence type="ECO:0000313" key="11">
    <source>
        <dbReference type="Proteomes" id="UP000616785"/>
    </source>
</evidence>
<feature type="domain" description="MacB-like periplasmic core" evidence="9">
    <location>
        <begin position="27"/>
        <end position="216"/>
    </location>
</feature>
<evidence type="ECO:0000256" key="1">
    <source>
        <dbReference type="ARBA" id="ARBA00004651"/>
    </source>
</evidence>
<gene>
    <name evidence="10" type="ORF">I5U57_09035</name>
</gene>
<dbReference type="Pfam" id="PF02687">
    <property type="entry name" value="FtsX"/>
    <property type="match status" value="1"/>
</dbReference>
<evidence type="ECO:0000256" key="6">
    <source>
        <dbReference type="ARBA" id="ARBA00038076"/>
    </source>
</evidence>
<evidence type="ECO:0000256" key="2">
    <source>
        <dbReference type="ARBA" id="ARBA00022475"/>
    </source>
</evidence>
<dbReference type="Proteomes" id="UP000616785">
    <property type="component" value="Unassembled WGS sequence"/>
</dbReference>
<evidence type="ECO:0000313" key="10">
    <source>
        <dbReference type="EMBL" id="MBH1639588.1"/>
    </source>
</evidence>
<feature type="transmembrane region" description="Helical" evidence="7">
    <location>
        <begin position="21"/>
        <end position="42"/>
    </location>
</feature>
<keyword evidence="4 7" id="KW-1133">Transmembrane helix</keyword>
<dbReference type="GO" id="GO:0005886">
    <property type="term" value="C:plasma membrane"/>
    <property type="evidence" value="ECO:0007669"/>
    <property type="project" value="UniProtKB-SubCell"/>
</dbReference>
<evidence type="ECO:0000256" key="4">
    <source>
        <dbReference type="ARBA" id="ARBA00022989"/>
    </source>
</evidence>
<protein>
    <submittedName>
        <fullName evidence="10">ABC transporter permease</fullName>
    </submittedName>
</protein>
<accession>A0AA41CGI8</accession>
<sequence>MIFYYVSLSLKRFRQRLRTHIAVALMLGAGVGTAMVMLSIVLQASSDPVPGRSGSLFRPHLDVRPGAQHAAAPDPGQGLTWPDAKALLDQGYAWNQAAMAGGAVTLLKPGQSSARLRARYATSGVFGVLGITLVQGRSWTAEEGQAGSRIAVLSRALAAVECPAGCIGHPLELSGRTYTVVGVAEDWHPVPMFQGDVTRRPFVEPDQIYLPVETAIADGLTVVDGVAVWGGGEGVDLAGPQASWLQLWTWLPTVDDVSGYRAMLNAYAQARDLQVDPDSDQVGLWPLMAWLDRQGLVPERTRTQLHLALLLLVVCIVNAAALLGFSLGARRRELAIRRALGARRGDVFAQLMWESASSGLASAALAAIAYAVGMRLVATGEVLPSAITTLDPASVLMAAGVGFATALLCAFIPALEVCRSGSLSRLFAKGAA</sequence>
<evidence type="ECO:0000256" key="5">
    <source>
        <dbReference type="ARBA" id="ARBA00023136"/>
    </source>
</evidence>
<feature type="transmembrane region" description="Helical" evidence="7">
    <location>
        <begin position="351"/>
        <end position="373"/>
    </location>
</feature>
<keyword evidence="2" id="KW-1003">Cell membrane</keyword>
<comment type="subcellular location">
    <subcellularLocation>
        <location evidence="1">Cell membrane</location>
        <topology evidence="1">Multi-pass membrane protein</topology>
    </subcellularLocation>
</comment>
<evidence type="ECO:0000256" key="7">
    <source>
        <dbReference type="SAM" id="Phobius"/>
    </source>
</evidence>
<feature type="transmembrane region" description="Helical" evidence="7">
    <location>
        <begin position="307"/>
        <end position="330"/>
    </location>
</feature>
<comment type="similarity">
    <text evidence="6">Belongs to the ABC-4 integral membrane protein family.</text>
</comment>
<feature type="transmembrane region" description="Helical" evidence="7">
    <location>
        <begin position="393"/>
        <end position="415"/>
    </location>
</feature>
<dbReference type="InterPro" id="IPR050250">
    <property type="entry name" value="Macrolide_Exporter_MacB"/>
</dbReference>
<dbReference type="PANTHER" id="PTHR30572">
    <property type="entry name" value="MEMBRANE COMPONENT OF TRANSPORTER-RELATED"/>
    <property type="match status" value="1"/>
</dbReference>
<organism evidence="10 11">
    <name type="scientific">Stenotrophomonas maltophilia</name>
    <name type="common">Pseudomonas maltophilia</name>
    <name type="synonym">Xanthomonas maltophilia</name>
    <dbReference type="NCBI Taxonomy" id="40324"/>
    <lineage>
        <taxon>Bacteria</taxon>
        <taxon>Pseudomonadati</taxon>
        <taxon>Pseudomonadota</taxon>
        <taxon>Gammaproteobacteria</taxon>
        <taxon>Lysobacterales</taxon>
        <taxon>Lysobacteraceae</taxon>
        <taxon>Stenotrophomonas</taxon>
        <taxon>Stenotrophomonas maltophilia group</taxon>
    </lineage>
</organism>
<proteinExistence type="inferred from homology"/>
<dbReference type="Pfam" id="PF12704">
    <property type="entry name" value="MacB_PCD"/>
    <property type="match status" value="1"/>
</dbReference>
<dbReference type="RefSeq" id="WP_019661721.1">
    <property type="nucleotide sequence ID" value="NZ_KB907503.1"/>
</dbReference>
<evidence type="ECO:0000259" key="9">
    <source>
        <dbReference type="Pfam" id="PF12704"/>
    </source>
</evidence>
<evidence type="ECO:0000256" key="3">
    <source>
        <dbReference type="ARBA" id="ARBA00022692"/>
    </source>
</evidence>
<name>A0AA41CGI8_STEMA</name>
<dbReference type="AlphaFoldDB" id="A0AA41CGI8"/>
<dbReference type="GO" id="GO:0022857">
    <property type="term" value="F:transmembrane transporter activity"/>
    <property type="evidence" value="ECO:0007669"/>
    <property type="project" value="TreeGrafter"/>
</dbReference>
<dbReference type="PANTHER" id="PTHR30572:SF4">
    <property type="entry name" value="ABC TRANSPORTER PERMEASE YTRF"/>
    <property type="match status" value="1"/>
</dbReference>
<dbReference type="EMBL" id="JADUNO010000023">
    <property type="protein sequence ID" value="MBH1639588.1"/>
    <property type="molecule type" value="Genomic_DNA"/>
</dbReference>
<dbReference type="InterPro" id="IPR025857">
    <property type="entry name" value="MacB_PCD"/>
</dbReference>
<reference evidence="10" key="1">
    <citation type="submission" date="2020-11" db="EMBL/GenBank/DDBJ databases">
        <title>Enhanced detection system for hospital associated transmission using whole genome sequencing surveillance.</title>
        <authorList>
            <person name="Harrison L.H."/>
            <person name="Van Tyne D."/>
            <person name="Marsh J.W."/>
            <person name="Griffith M.P."/>
            <person name="Snyder D.J."/>
            <person name="Cooper V.S."/>
            <person name="Mustapha M."/>
        </authorList>
    </citation>
    <scope>NUCLEOTIDE SEQUENCE</scope>
    <source>
        <strain evidence="10">STEN00092</strain>
    </source>
</reference>
<dbReference type="InterPro" id="IPR003838">
    <property type="entry name" value="ABC3_permease_C"/>
</dbReference>
<evidence type="ECO:0000259" key="8">
    <source>
        <dbReference type="Pfam" id="PF02687"/>
    </source>
</evidence>
<feature type="domain" description="ABC3 transporter permease C-terminal" evidence="8">
    <location>
        <begin position="308"/>
        <end position="419"/>
    </location>
</feature>
<keyword evidence="3 7" id="KW-0812">Transmembrane</keyword>